<comment type="subcellular location">
    <subcellularLocation>
        <location evidence="6">Cytoplasm</location>
    </subcellularLocation>
</comment>
<dbReference type="RefSeq" id="WP_175104855.1">
    <property type="nucleotide sequence ID" value="NZ_CADIKM010000008.1"/>
</dbReference>
<proteinExistence type="inferred from homology"/>
<dbReference type="Gene3D" id="1.10.287.1040">
    <property type="entry name" value="Exonuclease VII, small subunit"/>
    <property type="match status" value="1"/>
</dbReference>
<dbReference type="AlphaFoldDB" id="A0A6S7BF67"/>
<dbReference type="PANTHER" id="PTHR34137:SF1">
    <property type="entry name" value="EXODEOXYRIBONUCLEASE 7 SMALL SUBUNIT"/>
    <property type="match status" value="1"/>
</dbReference>
<dbReference type="GO" id="GO:0005829">
    <property type="term" value="C:cytosol"/>
    <property type="evidence" value="ECO:0007669"/>
    <property type="project" value="TreeGrafter"/>
</dbReference>
<name>A0A6S7BF67_9BURK</name>
<dbReference type="InterPro" id="IPR037004">
    <property type="entry name" value="Exonuc_VII_ssu_sf"/>
</dbReference>
<sequence length="98" mass="10372">MANTATPRTPGEPAEALEASAALETAGPVSYEAAVAELEALVARMEGGALSLEESLSAYRRGSQLVSYCQQQLEKVEHQVRVLDGEVLKPLATDEDNA</sequence>
<dbReference type="EMBL" id="CADIKM010000008">
    <property type="protein sequence ID" value="CAB3786682.1"/>
    <property type="molecule type" value="Genomic_DNA"/>
</dbReference>
<evidence type="ECO:0000256" key="5">
    <source>
        <dbReference type="ARBA" id="ARBA00022839"/>
    </source>
</evidence>
<evidence type="ECO:0000256" key="1">
    <source>
        <dbReference type="ARBA" id="ARBA00009998"/>
    </source>
</evidence>
<evidence type="ECO:0000256" key="2">
    <source>
        <dbReference type="ARBA" id="ARBA00022490"/>
    </source>
</evidence>
<dbReference type="HAMAP" id="MF_00337">
    <property type="entry name" value="Exonuc_7_S"/>
    <property type="match status" value="1"/>
</dbReference>
<keyword evidence="8" id="KW-1185">Reference proteome</keyword>
<dbReference type="Pfam" id="PF02609">
    <property type="entry name" value="Exonuc_VII_S"/>
    <property type="match status" value="1"/>
</dbReference>
<keyword evidence="2 6" id="KW-0963">Cytoplasm</keyword>
<dbReference type="InterPro" id="IPR003761">
    <property type="entry name" value="Exonuc_VII_S"/>
</dbReference>
<dbReference type="GO" id="GO:0008855">
    <property type="term" value="F:exodeoxyribonuclease VII activity"/>
    <property type="evidence" value="ECO:0007669"/>
    <property type="project" value="UniProtKB-UniRule"/>
</dbReference>
<comment type="subunit">
    <text evidence="6">Heterooligomer composed of large and small subunits.</text>
</comment>
<gene>
    <name evidence="6 7" type="primary">xseB</name>
    <name evidence="7" type="ORF">LMG28138_02273</name>
</gene>
<reference evidence="7 8" key="1">
    <citation type="submission" date="2020-04" db="EMBL/GenBank/DDBJ databases">
        <authorList>
            <person name="De Canck E."/>
        </authorList>
    </citation>
    <scope>NUCLEOTIDE SEQUENCE [LARGE SCALE GENOMIC DNA]</scope>
    <source>
        <strain evidence="7 8">LMG 28138</strain>
    </source>
</reference>
<accession>A0A6S7BF67</accession>
<dbReference type="NCBIfam" id="TIGR01280">
    <property type="entry name" value="xseB"/>
    <property type="match status" value="1"/>
</dbReference>
<dbReference type="EC" id="3.1.11.6" evidence="6"/>
<dbReference type="PANTHER" id="PTHR34137">
    <property type="entry name" value="EXODEOXYRIBONUCLEASE 7 SMALL SUBUNIT"/>
    <property type="match status" value="1"/>
</dbReference>
<protein>
    <recommendedName>
        <fullName evidence="6">Exodeoxyribonuclease 7 small subunit</fullName>
        <ecNumber evidence="6">3.1.11.6</ecNumber>
    </recommendedName>
    <alternativeName>
        <fullName evidence="6">Exodeoxyribonuclease VII small subunit</fullName>
        <shortName evidence="6">Exonuclease VII small subunit</shortName>
    </alternativeName>
</protein>
<evidence type="ECO:0000256" key="6">
    <source>
        <dbReference type="HAMAP-Rule" id="MF_00337"/>
    </source>
</evidence>
<evidence type="ECO:0000256" key="3">
    <source>
        <dbReference type="ARBA" id="ARBA00022722"/>
    </source>
</evidence>
<dbReference type="GO" id="GO:0006308">
    <property type="term" value="P:DNA catabolic process"/>
    <property type="evidence" value="ECO:0007669"/>
    <property type="project" value="UniProtKB-UniRule"/>
</dbReference>
<keyword evidence="5 6" id="KW-0269">Exonuclease</keyword>
<dbReference type="Proteomes" id="UP000494115">
    <property type="component" value="Unassembled WGS sequence"/>
</dbReference>
<keyword evidence="4 6" id="KW-0378">Hydrolase</keyword>
<dbReference type="GO" id="GO:0009318">
    <property type="term" value="C:exodeoxyribonuclease VII complex"/>
    <property type="evidence" value="ECO:0007669"/>
    <property type="project" value="UniProtKB-UniRule"/>
</dbReference>
<keyword evidence="3 6" id="KW-0540">Nuclease</keyword>
<evidence type="ECO:0000313" key="8">
    <source>
        <dbReference type="Proteomes" id="UP000494115"/>
    </source>
</evidence>
<dbReference type="SUPFAM" id="SSF116842">
    <property type="entry name" value="XseB-like"/>
    <property type="match status" value="1"/>
</dbReference>
<evidence type="ECO:0000313" key="7">
    <source>
        <dbReference type="EMBL" id="CAB3786682.1"/>
    </source>
</evidence>
<comment type="function">
    <text evidence="6">Bidirectionally degrades single-stranded DNA into large acid-insoluble oligonucleotides, which are then degraded further into small acid-soluble oligonucleotides.</text>
</comment>
<dbReference type="NCBIfam" id="NF002141">
    <property type="entry name" value="PRK00977.1-5"/>
    <property type="match status" value="1"/>
</dbReference>
<comment type="catalytic activity">
    <reaction evidence="6">
        <text>Exonucleolytic cleavage in either 5'- to 3'- or 3'- to 5'-direction to yield nucleoside 5'-phosphates.</text>
        <dbReference type="EC" id="3.1.11.6"/>
    </reaction>
</comment>
<comment type="similarity">
    <text evidence="1 6">Belongs to the XseB family.</text>
</comment>
<evidence type="ECO:0000256" key="4">
    <source>
        <dbReference type="ARBA" id="ARBA00022801"/>
    </source>
</evidence>
<organism evidence="7 8">
    <name type="scientific">Pararobbsia alpina</name>
    <dbReference type="NCBI Taxonomy" id="621374"/>
    <lineage>
        <taxon>Bacteria</taxon>
        <taxon>Pseudomonadati</taxon>
        <taxon>Pseudomonadota</taxon>
        <taxon>Betaproteobacteria</taxon>
        <taxon>Burkholderiales</taxon>
        <taxon>Burkholderiaceae</taxon>
        <taxon>Pararobbsia</taxon>
    </lineage>
</organism>